<gene>
    <name evidence="4" type="ORF">DX873_08525</name>
</gene>
<evidence type="ECO:0000313" key="5">
    <source>
        <dbReference type="Proteomes" id="UP000261828"/>
    </source>
</evidence>
<dbReference type="InterPro" id="IPR001034">
    <property type="entry name" value="DeoR_HTH"/>
</dbReference>
<accession>A0A371JPI1</accession>
<dbReference type="AlphaFoldDB" id="A0A371JPI1"/>
<dbReference type="PROSITE" id="PS52050">
    <property type="entry name" value="WYL"/>
    <property type="match status" value="1"/>
</dbReference>
<evidence type="ECO:0000256" key="2">
    <source>
        <dbReference type="ARBA" id="ARBA00023163"/>
    </source>
</evidence>
<sequence length="240" mass="27982">MEEKPRLSRLTAILTQIQSSRLVTAKMLAEKHNVSIRTIYRDIRTLEKSGVPIVAEEGKGYSMMEGYHLPPVMFSEEEANALITAEQLVLKNKDASFVYHYTEAILKIKAILKGTQKEKASLLTDRIYFTDNYSYQRTSSYLMRIQSAITNFEVLNIDYLSLDQKSSNRNIEPFALYSTEEKWLLIAFCRLRNAFRVFRIDLIQKITATSEHFESHNMTLEEYYNSYEKHYRDSADQNGK</sequence>
<evidence type="ECO:0000259" key="3">
    <source>
        <dbReference type="PROSITE" id="PS51000"/>
    </source>
</evidence>
<dbReference type="PANTHER" id="PTHR34580">
    <property type="match status" value="1"/>
</dbReference>
<reference evidence="4 5" key="1">
    <citation type="submission" date="2018-08" db="EMBL/GenBank/DDBJ databases">
        <title>Muricauda nanhaiensis sp. nov., isolated from seawater of the South China Sea.</title>
        <authorList>
            <person name="Dang Y."/>
        </authorList>
    </citation>
    <scope>NUCLEOTIDE SEQUENCE [LARGE SCALE GENOMIC DNA]</scope>
    <source>
        <strain evidence="4 5">SM1704</strain>
    </source>
</reference>
<dbReference type="PANTHER" id="PTHR34580:SF1">
    <property type="entry name" value="PROTEIN PAFC"/>
    <property type="match status" value="1"/>
</dbReference>
<dbReference type="OrthoDB" id="9815009at2"/>
<keyword evidence="5" id="KW-1185">Reference proteome</keyword>
<keyword evidence="1" id="KW-0805">Transcription regulation</keyword>
<proteinExistence type="predicted"/>
<organism evidence="4 5">
    <name type="scientific">Flagellimonas nanhaiensis</name>
    <dbReference type="NCBI Taxonomy" id="2292706"/>
    <lineage>
        <taxon>Bacteria</taxon>
        <taxon>Pseudomonadati</taxon>
        <taxon>Bacteroidota</taxon>
        <taxon>Flavobacteriia</taxon>
        <taxon>Flavobacteriales</taxon>
        <taxon>Flavobacteriaceae</taxon>
        <taxon>Flagellimonas</taxon>
    </lineage>
</organism>
<dbReference type="EMBL" id="QTJX01000002">
    <property type="protein sequence ID" value="RDY59422.1"/>
    <property type="molecule type" value="Genomic_DNA"/>
</dbReference>
<dbReference type="Pfam" id="PF08279">
    <property type="entry name" value="HTH_11"/>
    <property type="match status" value="1"/>
</dbReference>
<dbReference type="Gene3D" id="1.10.10.10">
    <property type="entry name" value="Winged helix-like DNA-binding domain superfamily/Winged helix DNA-binding domain"/>
    <property type="match status" value="1"/>
</dbReference>
<dbReference type="RefSeq" id="WP_116184037.1">
    <property type="nucleotide sequence ID" value="NZ_QTJX01000002.1"/>
</dbReference>
<dbReference type="InterPro" id="IPR026881">
    <property type="entry name" value="WYL_dom"/>
</dbReference>
<dbReference type="InterPro" id="IPR036388">
    <property type="entry name" value="WH-like_DNA-bd_sf"/>
</dbReference>
<dbReference type="InterPro" id="IPR051534">
    <property type="entry name" value="CBASS_pafABC_assoc_protein"/>
</dbReference>
<feature type="domain" description="HTH deoR-type" evidence="3">
    <location>
        <begin position="6"/>
        <end position="61"/>
    </location>
</feature>
<dbReference type="PROSITE" id="PS51000">
    <property type="entry name" value="HTH_DEOR_2"/>
    <property type="match status" value="1"/>
</dbReference>
<protein>
    <submittedName>
        <fullName evidence="4">YafY family transcriptional regulator</fullName>
    </submittedName>
</protein>
<evidence type="ECO:0000256" key="1">
    <source>
        <dbReference type="ARBA" id="ARBA00023015"/>
    </source>
</evidence>
<dbReference type="GO" id="GO:0003700">
    <property type="term" value="F:DNA-binding transcription factor activity"/>
    <property type="evidence" value="ECO:0007669"/>
    <property type="project" value="InterPro"/>
</dbReference>
<dbReference type="InterPro" id="IPR036390">
    <property type="entry name" value="WH_DNA-bd_sf"/>
</dbReference>
<evidence type="ECO:0000313" key="4">
    <source>
        <dbReference type="EMBL" id="RDY59422.1"/>
    </source>
</evidence>
<dbReference type="SUPFAM" id="SSF46785">
    <property type="entry name" value="Winged helix' DNA-binding domain"/>
    <property type="match status" value="1"/>
</dbReference>
<keyword evidence="2" id="KW-0804">Transcription</keyword>
<comment type="caution">
    <text evidence="4">The sequence shown here is derived from an EMBL/GenBank/DDBJ whole genome shotgun (WGS) entry which is preliminary data.</text>
</comment>
<dbReference type="Proteomes" id="UP000261828">
    <property type="component" value="Unassembled WGS sequence"/>
</dbReference>
<dbReference type="InterPro" id="IPR013196">
    <property type="entry name" value="HTH_11"/>
</dbReference>
<name>A0A371JPI1_9FLAO</name>
<dbReference type="Pfam" id="PF13280">
    <property type="entry name" value="WYL"/>
    <property type="match status" value="1"/>
</dbReference>